<dbReference type="Proteomes" id="UP000694391">
    <property type="component" value="Unplaced"/>
</dbReference>
<dbReference type="GeneTree" id="ENSGT00530000064074"/>
<evidence type="ECO:0000256" key="5">
    <source>
        <dbReference type="ARBA" id="ARBA00022989"/>
    </source>
</evidence>
<dbReference type="Ensembl" id="ENSCAFT00020009272.1">
    <property type="protein sequence ID" value="ENSCAFP00020007994.1"/>
    <property type="gene ID" value="ENSCAFG00020006466.1"/>
</dbReference>
<dbReference type="PANTHER" id="PTHR15756">
    <property type="entry name" value="LR8/HCA112"/>
    <property type="match status" value="1"/>
</dbReference>
<evidence type="ECO:0000256" key="7">
    <source>
        <dbReference type="SAM" id="Phobius"/>
    </source>
</evidence>
<dbReference type="GO" id="GO:0016020">
    <property type="term" value="C:membrane"/>
    <property type="evidence" value="ECO:0007669"/>
    <property type="project" value="UniProtKB-SubCell"/>
</dbReference>
<evidence type="ECO:0000256" key="1">
    <source>
        <dbReference type="ARBA" id="ARBA00004141"/>
    </source>
</evidence>
<dbReference type="AlphaFoldDB" id="A0A8C0JY11"/>
<name>A0A8C0JY11_CANLU</name>
<evidence type="ECO:0000256" key="6">
    <source>
        <dbReference type="ARBA" id="ARBA00023136"/>
    </source>
</evidence>
<feature type="transmembrane region" description="Helical" evidence="7">
    <location>
        <begin position="130"/>
        <end position="149"/>
    </location>
</feature>
<feature type="transmembrane region" description="Helical" evidence="7">
    <location>
        <begin position="67"/>
        <end position="89"/>
    </location>
</feature>
<dbReference type="PANTHER" id="PTHR15756:SF7">
    <property type="entry name" value="TRANSMEMBRANE PROTEIN 176B"/>
    <property type="match status" value="1"/>
</dbReference>
<keyword evidence="9" id="KW-1185">Reference proteome</keyword>
<evidence type="ECO:0000313" key="8">
    <source>
        <dbReference type="Ensembl" id="ENSCAFP00020007994.1"/>
    </source>
</evidence>
<comment type="subcellular location">
    <subcellularLocation>
        <location evidence="1">Membrane</location>
        <topology evidence="1">Multi-pass membrane protein</topology>
    </subcellularLocation>
</comment>
<evidence type="ECO:0000313" key="9">
    <source>
        <dbReference type="Proteomes" id="UP000694391"/>
    </source>
</evidence>
<dbReference type="GO" id="GO:2001199">
    <property type="term" value="P:negative regulation of dendritic cell differentiation"/>
    <property type="evidence" value="ECO:0007669"/>
    <property type="project" value="TreeGrafter"/>
</dbReference>
<reference evidence="8" key="2">
    <citation type="submission" date="2025-09" db="UniProtKB">
        <authorList>
            <consortium name="Ensembl"/>
        </authorList>
    </citation>
    <scope>IDENTIFICATION</scope>
</reference>
<gene>
    <name evidence="8" type="primary">TMEM176B</name>
</gene>
<comment type="similarity">
    <text evidence="2">Belongs to the TMEM176 family.</text>
</comment>
<protein>
    <submittedName>
        <fullName evidence="8">Transmembrane protein 176B</fullName>
    </submittedName>
</protein>
<accession>A0A8C0JY11</accession>
<feature type="transmembrane region" description="Helical" evidence="7">
    <location>
        <begin position="101"/>
        <end position="118"/>
    </location>
</feature>
<reference evidence="8" key="1">
    <citation type="submission" date="2025-08" db="UniProtKB">
        <authorList>
            <consortium name="Ensembl"/>
        </authorList>
    </citation>
    <scope>IDENTIFICATION</scope>
</reference>
<keyword evidence="6 7" id="KW-0472">Membrane</keyword>
<keyword evidence="3" id="KW-0597">Phosphoprotein</keyword>
<organism evidence="8 9">
    <name type="scientific">Canis lupus dingo</name>
    <name type="common">dingo</name>
    <dbReference type="NCBI Taxonomy" id="286419"/>
    <lineage>
        <taxon>Eukaryota</taxon>
        <taxon>Metazoa</taxon>
        <taxon>Chordata</taxon>
        <taxon>Craniata</taxon>
        <taxon>Vertebrata</taxon>
        <taxon>Euteleostomi</taxon>
        <taxon>Mammalia</taxon>
        <taxon>Eutheria</taxon>
        <taxon>Laurasiatheria</taxon>
        <taxon>Carnivora</taxon>
        <taxon>Caniformia</taxon>
        <taxon>Canidae</taxon>
        <taxon>Canis</taxon>
    </lineage>
</organism>
<dbReference type="InterPro" id="IPR007237">
    <property type="entry name" value="CD20-like"/>
</dbReference>
<evidence type="ECO:0000256" key="4">
    <source>
        <dbReference type="ARBA" id="ARBA00022692"/>
    </source>
</evidence>
<dbReference type="Pfam" id="PF04103">
    <property type="entry name" value="CD20"/>
    <property type="match status" value="1"/>
</dbReference>
<keyword evidence="5 7" id="KW-1133">Transmembrane helix</keyword>
<keyword evidence="4 7" id="KW-0812">Transmembrane</keyword>
<evidence type="ECO:0000256" key="3">
    <source>
        <dbReference type="ARBA" id="ARBA00022553"/>
    </source>
</evidence>
<proteinExistence type="inferred from homology"/>
<evidence type="ECO:0000256" key="2">
    <source>
        <dbReference type="ARBA" id="ARBA00006022"/>
    </source>
</evidence>
<sequence length="330" mass="36158">MTLLGNTVTVNGVDVASTLSQPTHINIHIHQESALAQLLKAGASLKEFFSHPQDAGPSKTKMSYGQLALGMTQILLGAVSCALGVLLYLGPWMELRASGCAFWAGSVAVVAGAGVIVHEKHGGKLSGCTSGLLTLAGIAMAVAAFVLCVNSLTWQTDGFVYIDSACVYPESNVTNTTTGYTETWRRSGWSQWNENRCRIYMQMLMVRTKSSLPETCHICLFSRTWGTGGQRCRLFECDRPPGSVVQEVFSLSWRHFSHFSDVHGIGIPWVKGLEERRADIQERISWSVLLSFLVYHCPSYLLLHNTTPNILWLKTNLSSLLMFGGLGGLR</sequence>
<dbReference type="InterPro" id="IPR009281">
    <property type="entry name" value="TMEM176A/TMEM176B"/>
</dbReference>